<gene>
    <name evidence="3" type="primary">LOC139355140</name>
</gene>
<evidence type="ECO:0000313" key="2">
    <source>
        <dbReference type="Proteomes" id="UP001652628"/>
    </source>
</evidence>
<dbReference type="Pfam" id="PF05380">
    <property type="entry name" value="Peptidase_A17"/>
    <property type="match status" value="1"/>
</dbReference>
<name>A0ABM4U017_DROSZ</name>
<dbReference type="RefSeq" id="XP_070855577.1">
    <property type="nucleotide sequence ID" value="XM_070999476.1"/>
</dbReference>
<sequence>MQSLGRRDVQGVHKDARLLMKPYINVVPKLIIGLDHGHLGLPLRTRRFAREGPYSAATELGCVVFGPVSGQSTTPSPSMDNTMEQMVEDYFEMESFGMKLAPQVAASDGLEDTTLKVGRRYQTGLLRKDDYAPGKVRLVFDAAAKVGGTSPNSALDKGPQHYKPLRAVLFHFREGAVGVCVDIKEMFHQVLIRPEDRCSQRFLWRDGNDDRDPDVYEMNVTTFGAACSPSAAHYVRTVNALKFRDSDPRAVKAIIDHHYVDDYRGSGVGTTWTSPERRMGFNVEYHRVPSSVLSGDRVPTKREYLSLLMSTFDPLGFLCCLMITAKLLLREIWRQKIQRDEPLPEKIGKAFAAWRREMDAVGQFRCPRHYFGHGAVRTLELHVLVDASQSAFAAVAYWRVTYEDDNVLLGAAGSGSWNQTDEHCQGGAHCGHETVLWTDSKTVLRWIGSTHRRYKKFVGNRVAENLESAKVSQRRWVPTADHAADDATRSQNKADLSPESSWLSGPAFLRQPASGWPAPEEETERVPDAPDEEEMPSEFALVAANEFAIPFQRFSSFSRLVRTTAWVLRFARWCRKQTSEIEEYGLTATECEAAENLLVRQVQLESFPDEMRSAECGKDAADAADNGTPFRGLTGSEGMAIQVHRIGLLWTTAGDCIPPQREALGHLVHVLDDKGDSSGAGA</sequence>
<keyword evidence="2" id="KW-1185">Reference proteome</keyword>
<reference evidence="3" key="1">
    <citation type="submission" date="2025-08" db="UniProtKB">
        <authorList>
            <consortium name="RefSeq"/>
        </authorList>
    </citation>
    <scope>IDENTIFICATION</scope>
</reference>
<dbReference type="GeneID" id="139355140"/>
<protein>
    <submittedName>
        <fullName evidence="3">Uncharacterized protein</fullName>
    </submittedName>
</protein>
<proteinExistence type="predicted"/>
<dbReference type="SUPFAM" id="SSF56672">
    <property type="entry name" value="DNA/RNA polymerases"/>
    <property type="match status" value="1"/>
</dbReference>
<organism evidence="2 3">
    <name type="scientific">Drosophila suzukii</name>
    <name type="common">Spotted-wing drosophila fruit fly</name>
    <dbReference type="NCBI Taxonomy" id="28584"/>
    <lineage>
        <taxon>Eukaryota</taxon>
        <taxon>Metazoa</taxon>
        <taxon>Ecdysozoa</taxon>
        <taxon>Arthropoda</taxon>
        <taxon>Hexapoda</taxon>
        <taxon>Insecta</taxon>
        <taxon>Pterygota</taxon>
        <taxon>Neoptera</taxon>
        <taxon>Endopterygota</taxon>
        <taxon>Diptera</taxon>
        <taxon>Brachycera</taxon>
        <taxon>Muscomorpha</taxon>
        <taxon>Ephydroidea</taxon>
        <taxon>Drosophilidae</taxon>
        <taxon>Drosophila</taxon>
        <taxon>Sophophora</taxon>
    </lineage>
</organism>
<dbReference type="InterPro" id="IPR008042">
    <property type="entry name" value="Retrotrans_Pao"/>
</dbReference>
<dbReference type="Proteomes" id="UP001652628">
    <property type="component" value="Unplaced"/>
</dbReference>
<evidence type="ECO:0000313" key="3">
    <source>
        <dbReference type="RefSeq" id="XP_070855577.1"/>
    </source>
</evidence>
<accession>A0ABM4U017</accession>
<feature type="compositionally biased region" description="Polar residues" evidence="1">
    <location>
        <begin position="489"/>
        <end position="503"/>
    </location>
</feature>
<dbReference type="InterPro" id="IPR043502">
    <property type="entry name" value="DNA/RNA_pol_sf"/>
</dbReference>
<evidence type="ECO:0000256" key="1">
    <source>
        <dbReference type="SAM" id="MobiDB-lite"/>
    </source>
</evidence>
<feature type="region of interest" description="Disordered" evidence="1">
    <location>
        <begin position="474"/>
        <end position="531"/>
    </location>
</feature>
<dbReference type="PANTHER" id="PTHR47331">
    <property type="entry name" value="PHD-TYPE DOMAIN-CONTAINING PROTEIN"/>
    <property type="match status" value="1"/>
</dbReference>
<feature type="compositionally biased region" description="Acidic residues" evidence="1">
    <location>
        <begin position="519"/>
        <end position="531"/>
    </location>
</feature>